<evidence type="ECO:0000313" key="2">
    <source>
        <dbReference type="EMBL" id="KAH3788165.1"/>
    </source>
</evidence>
<name>A0A9D4IVD0_DREPO</name>
<sequence>MWCPPSNRGITDSIPTLGAFLRSPPMTPSTGSTQTQESSNSQIASMLQSSPAINGKKKKKRAHGALR</sequence>
<comment type="caution">
    <text evidence="2">The sequence shown here is derived from an EMBL/GenBank/DDBJ whole genome shotgun (WGS) entry which is preliminary data.</text>
</comment>
<feature type="compositionally biased region" description="Polar residues" evidence="1">
    <location>
        <begin position="28"/>
        <end position="52"/>
    </location>
</feature>
<keyword evidence="3" id="KW-1185">Reference proteome</keyword>
<protein>
    <submittedName>
        <fullName evidence="2">Uncharacterized protein</fullName>
    </submittedName>
</protein>
<feature type="region of interest" description="Disordered" evidence="1">
    <location>
        <begin position="1"/>
        <end position="67"/>
    </location>
</feature>
<proteinExistence type="predicted"/>
<dbReference type="Proteomes" id="UP000828390">
    <property type="component" value="Unassembled WGS sequence"/>
</dbReference>
<organism evidence="2 3">
    <name type="scientific">Dreissena polymorpha</name>
    <name type="common">Zebra mussel</name>
    <name type="synonym">Mytilus polymorpha</name>
    <dbReference type="NCBI Taxonomy" id="45954"/>
    <lineage>
        <taxon>Eukaryota</taxon>
        <taxon>Metazoa</taxon>
        <taxon>Spiralia</taxon>
        <taxon>Lophotrochozoa</taxon>
        <taxon>Mollusca</taxon>
        <taxon>Bivalvia</taxon>
        <taxon>Autobranchia</taxon>
        <taxon>Heteroconchia</taxon>
        <taxon>Euheterodonta</taxon>
        <taxon>Imparidentia</taxon>
        <taxon>Neoheterodontei</taxon>
        <taxon>Myida</taxon>
        <taxon>Dreissenoidea</taxon>
        <taxon>Dreissenidae</taxon>
        <taxon>Dreissena</taxon>
    </lineage>
</organism>
<accession>A0A9D4IVD0</accession>
<dbReference type="AlphaFoldDB" id="A0A9D4IVD0"/>
<evidence type="ECO:0000256" key="1">
    <source>
        <dbReference type="SAM" id="MobiDB-lite"/>
    </source>
</evidence>
<dbReference type="EMBL" id="JAIWYP010000008">
    <property type="protein sequence ID" value="KAH3788165.1"/>
    <property type="molecule type" value="Genomic_DNA"/>
</dbReference>
<feature type="compositionally biased region" description="Basic residues" evidence="1">
    <location>
        <begin position="55"/>
        <end position="67"/>
    </location>
</feature>
<reference evidence="2" key="1">
    <citation type="journal article" date="2019" name="bioRxiv">
        <title>The Genome of the Zebra Mussel, Dreissena polymorpha: A Resource for Invasive Species Research.</title>
        <authorList>
            <person name="McCartney M.A."/>
            <person name="Auch B."/>
            <person name="Kono T."/>
            <person name="Mallez S."/>
            <person name="Zhang Y."/>
            <person name="Obille A."/>
            <person name="Becker A."/>
            <person name="Abrahante J.E."/>
            <person name="Garbe J."/>
            <person name="Badalamenti J.P."/>
            <person name="Herman A."/>
            <person name="Mangelson H."/>
            <person name="Liachko I."/>
            <person name="Sullivan S."/>
            <person name="Sone E.D."/>
            <person name="Koren S."/>
            <person name="Silverstein K.A.T."/>
            <person name="Beckman K.B."/>
            <person name="Gohl D.M."/>
        </authorList>
    </citation>
    <scope>NUCLEOTIDE SEQUENCE</scope>
    <source>
        <strain evidence="2">Duluth1</strain>
        <tissue evidence="2">Whole animal</tissue>
    </source>
</reference>
<evidence type="ECO:0000313" key="3">
    <source>
        <dbReference type="Proteomes" id="UP000828390"/>
    </source>
</evidence>
<reference evidence="2" key="2">
    <citation type="submission" date="2020-11" db="EMBL/GenBank/DDBJ databases">
        <authorList>
            <person name="McCartney M.A."/>
            <person name="Auch B."/>
            <person name="Kono T."/>
            <person name="Mallez S."/>
            <person name="Becker A."/>
            <person name="Gohl D.M."/>
            <person name="Silverstein K.A.T."/>
            <person name="Koren S."/>
            <person name="Bechman K.B."/>
            <person name="Herman A."/>
            <person name="Abrahante J.E."/>
            <person name="Garbe J."/>
        </authorList>
    </citation>
    <scope>NUCLEOTIDE SEQUENCE</scope>
    <source>
        <strain evidence="2">Duluth1</strain>
        <tissue evidence="2">Whole animal</tissue>
    </source>
</reference>
<gene>
    <name evidence="2" type="ORF">DPMN_166297</name>
</gene>